<protein>
    <submittedName>
        <fullName evidence="3">Glycosyltransferase family 4 protein</fullName>
        <ecNumber evidence="3">2.4.-.-</ecNumber>
    </submittedName>
</protein>
<feature type="domain" description="Glycosyl transferase family 1" evidence="1">
    <location>
        <begin position="181"/>
        <end position="356"/>
    </location>
</feature>
<dbReference type="InterPro" id="IPR050194">
    <property type="entry name" value="Glycosyltransferase_grp1"/>
</dbReference>
<comment type="caution">
    <text evidence="3">The sequence shown here is derived from an EMBL/GenBank/DDBJ whole genome shotgun (WGS) entry which is preliminary data.</text>
</comment>
<dbReference type="GO" id="GO:0016757">
    <property type="term" value="F:glycosyltransferase activity"/>
    <property type="evidence" value="ECO:0007669"/>
    <property type="project" value="UniProtKB-KW"/>
</dbReference>
<dbReference type="PANTHER" id="PTHR45947:SF3">
    <property type="entry name" value="SULFOQUINOVOSYL TRANSFERASE SQD2"/>
    <property type="match status" value="1"/>
</dbReference>
<evidence type="ECO:0000259" key="2">
    <source>
        <dbReference type="Pfam" id="PF13439"/>
    </source>
</evidence>
<dbReference type="Pfam" id="PF13439">
    <property type="entry name" value="Glyco_transf_4"/>
    <property type="match status" value="1"/>
</dbReference>
<proteinExistence type="predicted"/>
<dbReference type="InterPro" id="IPR028098">
    <property type="entry name" value="Glyco_trans_4-like_N"/>
</dbReference>
<evidence type="ECO:0000313" key="3">
    <source>
        <dbReference type="EMBL" id="MDM7861404.1"/>
    </source>
</evidence>
<dbReference type="Proteomes" id="UP001234343">
    <property type="component" value="Unassembled WGS sequence"/>
</dbReference>
<dbReference type="Gene3D" id="3.40.50.2000">
    <property type="entry name" value="Glycogen Phosphorylase B"/>
    <property type="match status" value="2"/>
</dbReference>
<sequence length="381" mass="42924">MKQRVCMVSFDYPPLEGGISRLCAAIVDDLLLRKHPVEVVSRQTSAEQVAFQAPKTPEYRVASKRFRADWQLFKRLRKYHRDDIVITGVWYPEALIAWLAGCRYIAVLAHGNDIMHGQPTLKNRLLSWARKYVFKRAKIVIANSHYTGNLVKAQTDTPVAVATLGVDEQRFTPRSNKEVARIRERLGFPQDSFIALTTSRIQAYKGHDIVLAAIRDLPIETREKMRYVIAGRGEHLANLTVMAEDYGIMPQVIFLGFVDEADLADLYACVDAFVMCTREEAGAKQVEGFGLVFLEAQASGTLAIGTRQGGIVDAIDEQNGGFLIDRDDVVALSARLGDLIDHPEKVKQQSELARQRVEQSTTWRHYGDRVNQILEQYFGNS</sequence>
<dbReference type="EC" id="2.4.-.-" evidence="3"/>
<dbReference type="CDD" id="cd03801">
    <property type="entry name" value="GT4_PimA-like"/>
    <property type="match status" value="1"/>
</dbReference>
<evidence type="ECO:0000313" key="4">
    <source>
        <dbReference type="Proteomes" id="UP001234343"/>
    </source>
</evidence>
<dbReference type="PANTHER" id="PTHR45947">
    <property type="entry name" value="SULFOQUINOVOSYL TRANSFERASE SQD2"/>
    <property type="match status" value="1"/>
</dbReference>
<dbReference type="InterPro" id="IPR001296">
    <property type="entry name" value="Glyco_trans_1"/>
</dbReference>
<dbReference type="RefSeq" id="WP_289365881.1">
    <property type="nucleotide sequence ID" value="NZ_JAUCBP010000010.1"/>
</dbReference>
<gene>
    <name evidence="3" type="ORF">QTP81_12430</name>
</gene>
<keyword evidence="3" id="KW-0328">Glycosyltransferase</keyword>
<reference evidence="3 4" key="1">
    <citation type="submission" date="2023-06" db="EMBL/GenBank/DDBJ databases">
        <title>Alteromonas sp. ASW11-36 isolated from intertidal sand.</title>
        <authorList>
            <person name="Li Y."/>
        </authorList>
    </citation>
    <scope>NUCLEOTIDE SEQUENCE [LARGE SCALE GENOMIC DNA]</scope>
    <source>
        <strain evidence="3 4">ASW11-36</strain>
    </source>
</reference>
<dbReference type="EMBL" id="JAUCBP010000010">
    <property type="protein sequence ID" value="MDM7861404.1"/>
    <property type="molecule type" value="Genomic_DNA"/>
</dbReference>
<dbReference type="SUPFAM" id="SSF53756">
    <property type="entry name" value="UDP-Glycosyltransferase/glycogen phosphorylase"/>
    <property type="match status" value="1"/>
</dbReference>
<feature type="domain" description="Glycosyltransferase subfamily 4-like N-terminal" evidence="2">
    <location>
        <begin position="17"/>
        <end position="170"/>
    </location>
</feature>
<organism evidence="3 4">
    <name type="scientific">Alteromonas arenosi</name>
    <dbReference type="NCBI Taxonomy" id="3055817"/>
    <lineage>
        <taxon>Bacteria</taxon>
        <taxon>Pseudomonadati</taxon>
        <taxon>Pseudomonadota</taxon>
        <taxon>Gammaproteobacteria</taxon>
        <taxon>Alteromonadales</taxon>
        <taxon>Alteromonadaceae</taxon>
        <taxon>Alteromonas/Salinimonas group</taxon>
        <taxon>Alteromonas</taxon>
    </lineage>
</organism>
<accession>A0ABT7T0R2</accession>
<keyword evidence="4" id="KW-1185">Reference proteome</keyword>
<name>A0ABT7T0R2_9ALTE</name>
<evidence type="ECO:0000259" key="1">
    <source>
        <dbReference type="Pfam" id="PF00534"/>
    </source>
</evidence>
<dbReference type="Pfam" id="PF00534">
    <property type="entry name" value="Glycos_transf_1"/>
    <property type="match status" value="1"/>
</dbReference>
<keyword evidence="3" id="KW-0808">Transferase</keyword>